<keyword evidence="2" id="KW-1185">Reference proteome</keyword>
<proteinExistence type="predicted"/>
<name>S7XL16_SPRLO</name>
<comment type="caution">
    <text evidence="1">The sequence shown here is derived from an EMBL/GenBank/DDBJ whole genome shotgun (WGS) entry which is preliminary data.</text>
</comment>
<dbReference type="VEuPathDB" id="MicrosporidiaDB:SLOPH_652"/>
<reference evidence="2" key="1">
    <citation type="journal article" date="2013" name="PLoS Genet.">
        <title>The genome of Spraguea lophii and the basis of host-microsporidian interactions.</title>
        <authorList>
            <person name="Campbell S.E."/>
            <person name="Williams T.A."/>
            <person name="Yousuf A."/>
            <person name="Soanes D.M."/>
            <person name="Paszkiewicz K.H."/>
            <person name="Williams B.A.P."/>
        </authorList>
    </citation>
    <scope>NUCLEOTIDE SEQUENCE [LARGE SCALE GENOMIC DNA]</scope>
    <source>
        <strain evidence="2">42_110</strain>
    </source>
</reference>
<gene>
    <name evidence="1" type="ORF">SLOPH_652</name>
</gene>
<protein>
    <submittedName>
        <fullName evidence="1">Uncharacterized protein</fullName>
    </submittedName>
</protein>
<evidence type="ECO:0000313" key="2">
    <source>
        <dbReference type="Proteomes" id="UP000014978"/>
    </source>
</evidence>
<sequence length="402" mass="48430">MSLKYINTGENTISMYYFYILKLLTISRCSSLNGEYSNKINYDEKIDYLKNLWNENEATTTYLSYEGNDFWLNETGYNRENIFYDINLREINAYFKNECKNILNIKIQLIEEQQDKFMKSEDLFELFENVYEYNESRLKYLDEVLEFYKNDQENGIEFTYDNLYTYSEMLGKTQISVIAEQTYEEKQTVTVNILRFNLYRSKMMQETLINELDNLKTTHGDNQQCMKFINYNIKEIFLKYSKNEWPEEAEMICIWNIRAYPKPPTKTLGFFETKYRTIEKILIQRKNNIPIVNRYLSGSYNIEEICENEKNGLSELEVTLYIFLCEIIKEIAMLEQEHYLLEGKMDLFEMAKSKRELFTKNIILGNGANYKDYLEFCNDFSFGKCDDTKYQKFEIEKMLMYF</sequence>
<dbReference type="HOGENOM" id="CLU_685444_0_0_1"/>
<dbReference type="Proteomes" id="UP000014978">
    <property type="component" value="Unassembled WGS sequence"/>
</dbReference>
<dbReference type="InParanoid" id="S7XL16"/>
<organism evidence="1 2">
    <name type="scientific">Spraguea lophii (strain 42_110)</name>
    <name type="common">Microsporidian parasite</name>
    <dbReference type="NCBI Taxonomy" id="1358809"/>
    <lineage>
        <taxon>Eukaryota</taxon>
        <taxon>Fungi</taxon>
        <taxon>Fungi incertae sedis</taxon>
        <taxon>Microsporidia</taxon>
        <taxon>Spragueidae</taxon>
        <taxon>Spraguea</taxon>
    </lineage>
</organism>
<accession>S7XL16</accession>
<dbReference type="EMBL" id="ATCN01000138">
    <property type="protein sequence ID" value="EPR79724.1"/>
    <property type="molecule type" value="Genomic_DNA"/>
</dbReference>
<dbReference type="AlphaFoldDB" id="S7XL16"/>
<evidence type="ECO:0000313" key="1">
    <source>
        <dbReference type="EMBL" id="EPR79724.1"/>
    </source>
</evidence>